<evidence type="ECO:0000256" key="15">
    <source>
        <dbReference type="ARBA" id="ARBA00023295"/>
    </source>
</evidence>
<comment type="catalytic activity">
    <reaction evidence="16">
        <text>N(4)-(alpha-D-Man-(1-&gt;2)-alpha-D-Man-(1-&gt;2)-alpha-D-Man-(1-&gt;3)-[alpha-D-Man-(1-&gt;3)-[alpha-D-Man-(1-&gt;2)-alpha-D-Man-(1-&gt;6)]-alpha-D-Man-(1-&gt;6)]-beta-D-Man-(1-&gt;4)-beta-D-GlcNAc-(1-&gt;4)-beta-D-GlcNAc)-L-asparaginyl-[protein] (N-glucan mannose isomer 8A1,2,3B1,3) + 3 H2O = N(4)-(alpha-D-Man-(1-&gt;3)-[alpha-D-Man-(1-&gt;3)-[alpha-D-Man-(1-&gt;6)]-alpha-D-Man-(1-&gt;6)]-beta-D-Man-(1-&gt;4)-beta-D-GlcNAc-(1-&gt;4)-beta-D-GlcNAc)-L-asparaginyl-[protein] (N-glucan mannose isomer 5A1,2) + 3 beta-D-mannose</text>
        <dbReference type="Rhea" id="RHEA:56028"/>
        <dbReference type="Rhea" id="RHEA-COMP:14358"/>
        <dbReference type="Rhea" id="RHEA-COMP:14367"/>
        <dbReference type="ChEBI" id="CHEBI:15377"/>
        <dbReference type="ChEBI" id="CHEBI:28563"/>
        <dbReference type="ChEBI" id="CHEBI:59087"/>
        <dbReference type="ChEBI" id="CHEBI:60628"/>
        <dbReference type="EC" id="3.2.1.113"/>
    </reaction>
</comment>
<dbReference type="STRING" id="299467.A0A443SD86"/>
<dbReference type="OrthoDB" id="8118055at2759"/>
<evidence type="ECO:0000256" key="8">
    <source>
        <dbReference type="ARBA" id="ARBA00022837"/>
    </source>
</evidence>
<dbReference type="FunFam" id="1.50.10.10:FF:000017">
    <property type="entry name" value="alpha-1,2-Mannosidase"/>
    <property type="match status" value="1"/>
</dbReference>
<evidence type="ECO:0000256" key="4">
    <source>
        <dbReference type="ARBA" id="ARBA00007658"/>
    </source>
</evidence>
<protein>
    <recommendedName>
        <fullName evidence="21">alpha-1,2-Mannosidase</fullName>
        <ecNumber evidence="21">3.2.1.-</ecNumber>
    </recommendedName>
</protein>
<evidence type="ECO:0000256" key="21">
    <source>
        <dbReference type="RuleBase" id="RU361193"/>
    </source>
</evidence>
<dbReference type="InterPro" id="IPR036026">
    <property type="entry name" value="Seven-hairpin_glycosidases"/>
</dbReference>
<dbReference type="GO" id="GO:0005509">
    <property type="term" value="F:calcium ion binding"/>
    <property type="evidence" value="ECO:0007669"/>
    <property type="project" value="InterPro"/>
</dbReference>
<evidence type="ECO:0000256" key="1">
    <source>
        <dbReference type="ARBA" id="ARBA00001913"/>
    </source>
</evidence>
<keyword evidence="14" id="KW-0325">Glycoprotein</keyword>
<evidence type="ECO:0000256" key="6">
    <source>
        <dbReference type="ARBA" id="ARBA00022723"/>
    </source>
</evidence>
<dbReference type="Proteomes" id="UP000288716">
    <property type="component" value="Unassembled WGS sequence"/>
</dbReference>
<keyword evidence="11" id="KW-0333">Golgi apparatus</keyword>
<comment type="subcellular location">
    <subcellularLocation>
        <location evidence="2">Golgi apparatus membrane</location>
        <topology evidence="2">Single-pass type II membrane protein</topology>
    </subcellularLocation>
</comment>
<evidence type="ECO:0000313" key="22">
    <source>
        <dbReference type="EMBL" id="RWS25474.1"/>
    </source>
</evidence>
<feature type="binding site" evidence="19">
    <location>
        <position position="512"/>
    </location>
    <ligand>
        <name>Ca(2+)</name>
        <dbReference type="ChEBI" id="CHEBI:29108"/>
    </ligand>
</feature>
<evidence type="ECO:0000256" key="12">
    <source>
        <dbReference type="ARBA" id="ARBA00023136"/>
    </source>
</evidence>
<keyword evidence="8 19" id="KW-0106">Calcium</keyword>
<feature type="active site" evidence="18">
    <location>
        <position position="294"/>
    </location>
</feature>
<keyword evidence="5" id="KW-0812">Transmembrane</keyword>
<dbReference type="EMBL" id="NCKV01003672">
    <property type="protein sequence ID" value="RWS25474.1"/>
    <property type="molecule type" value="Genomic_DNA"/>
</dbReference>
<gene>
    <name evidence="22" type="ORF">B4U80_08877</name>
</gene>
<keyword evidence="12" id="KW-0472">Membrane</keyword>
<keyword evidence="9" id="KW-0735">Signal-anchor</keyword>
<evidence type="ECO:0000256" key="10">
    <source>
        <dbReference type="ARBA" id="ARBA00022989"/>
    </source>
</evidence>
<dbReference type="PANTHER" id="PTHR11742">
    <property type="entry name" value="MANNOSYL-OLIGOSACCHARIDE ALPHA-1,2-MANNOSIDASE-RELATED"/>
    <property type="match status" value="1"/>
</dbReference>
<feature type="disulfide bond" evidence="20">
    <location>
        <begin position="355"/>
        <end position="388"/>
    </location>
</feature>
<evidence type="ECO:0000256" key="2">
    <source>
        <dbReference type="ARBA" id="ARBA00004323"/>
    </source>
</evidence>
<feature type="active site" description="Proton donor" evidence="18">
    <location>
        <position position="164"/>
    </location>
</feature>
<dbReference type="AlphaFoldDB" id="A0A443SD86"/>
<keyword evidence="23" id="KW-1185">Reference proteome</keyword>
<dbReference type="PROSITE" id="PS51257">
    <property type="entry name" value="PROKAR_LIPOPROTEIN"/>
    <property type="match status" value="1"/>
</dbReference>
<dbReference type="GO" id="GO:0000139">
    <property type="term" value="C:Golgi membrane"/>
    <property type="evidence" value="ECO:0007669"/>
    <property type="project" value="UniProtKB-SubCell"/>
</dbReference>
<evidence type="ECO:0000256" key="20">
    <source>
        <dbReference type="PIRSR" id="PIRSR601382-3"/>
    </source>
</evidence>
<keyword evidence="6 19" id="KW-0479">Metal-binding</keyword>
<feature type="active site" description="Proton donor" evidence="18">
    <location>
        <position position="402"/>
    </location>
</feature>
<dbReference type="EC" id="3.2.1.-" evidence="21"/>
<organism evidence="22 23">
    <name type="scientific">Leptotrombidium deliense</name>
    <dbReference type="NCBI Taxonomy" id="299467"/>
    <lineage>
        <taxon>Eukaryota</taxon>
        <taxon>Metazoa</taxon>
        <taxon>Ecdysozoa</taxon>
        <taxon>Arthropoda</taxon>
        <taxon>Chelicerata</taxon>
        <taxon>Arachnida</taxon>
        <taxon>Acari</taxon>
        <taxon>Acariformes</taxon>
        <taxon>Trombidiformes</taxon>
        <taxon>Prostigmata</taxon>
        <taxon>Anystina</taxon>
        <taxon>Parasitengona</taxon>
        <taxon>Trombiculoidea</taxon>
        <taxon>Trombiculidae</taxon>
        <taxon>Leptotrombidium</taxon>
    </lineage>
</organism>
<evidence type="ECO:0000256" key="14">
    <source>
        <dbReference type="ARBA" id="ARBA00023180"/>
    </source>
</evidence>
<name>A0A443SD86_9ACAR</name>
<evidence type="ECO:0000256" key="3">
    <source>
        <dbReference type="ARBA" id="ARBA00004922"/>
    </source>
</evidence>
<dbReference type="VEuPathDB" id="VectorBase:LDEU006566"/>
<dbReference type="InterPro" id="IPR050749">
    <property type="entry name" value="Glycosyl_Hydrolase_47"/>
</dbReference>
<comment type="catalytic activity">
    <reaction evidence="17">
        <text>N(4)-(alpha-D-Man-(1-&gt;2)-alpha-D-Man-(1-&gt;2)-alpha-D-Man-(1-&gt;3)-[alpha-D-Man-(1-&gt;2)-alpha-D-Man-(1-&gt;3)-[alpha-D-Man-(1-&gt;2)-alpha-D-Man-(1-&gt;6)]-alpha-D-Man-(1-&gt;6)]-beta-D-Man-(1-&gt;4)-beta-D-GlcNAc-(1-&gt;4)-beta-D-GlcNAc)-L-asparaginyl-[protein] (N-glucan mannose isomer 9A1,2,3B1,2,3) + 4 H2O = N(4)-(alpha-D-Man-(1-&gt;3)-[alpha-D-Man-(1-&gt;3)-[alpha-D-Man-(1-&gt;6)]-alpha-D-Man-(1-&gt;6)]-beta-D-Man-(1-&gt;4)-beta-D-GlcNAc-(1-&gt;4)-beta-D-GlcNAc)-L-asparaginyl-[protein] (N-glucan mannose isomer 5A1,2) + 4 beta-D-mannose</text>
        <dbReference type="Rhea" id="RHEA:56008"/>
        <dbReference type="Rhea" id="RHEA-COMP:14356"/>
        <dbReference type="Rhea" id="RHEA-COMP:14367"/>
        <dbReference type="ChEBI" id="CHEBI:15377"/>
        <dbReference type="ChEBI" id="CHEBI:28563"/>
        <dbReference type="ChEBI" id="CHEBI:59087"/>
        <dbReference type="ChEBI" id="CHEBI:139493"/>
        <dbReference type="EC" id="3.2.1.113"/>
    </reaction>
</comment>
<evidence type="ECO:0000256" key="16">
    <source>
        <dbReference type="ARBA" id="ARBA00047669"/>
    </source>
</evidence>
<dbReference type="PANTHER" id="PTHR11742:SF6">
    <property type="entry name" value="MANNOSYL-OLIGOSACCHARIDE ALPHA-1,2-MANNOSIDASE IA-RELATED"/>
    <property type="match status" value="1"/>
</dbReference>
<evidence type="ECO:0000256" key="7">
    <source>
        <dbReference type="ARBA" id="ARBA00022801"/>
    </source>
</evidence>
<keyword evidence="7 21" id="KW-0378">Hydrolase</keyword>
<dbReference type="PRINTS" id="PR00747">
    <property type="entry name" value="GLYHDRLASE47"/>
</dbReference>
<comment type="caution">
    <text evidence="22">The sequence shown here is derived from an EMBL/GenBank/DDBJ whole genome shotgun (WGS) entry which is preliminary data.</text>
</comment>
<feature type="active site" evidence="18">
    <location>
        <position position="427"/>
    </location>
</feature>
<dbReference type="GO" id="GO:0005975">
    <property type="term" value="P:carbohydrate metabolic process"/>
    <property type="evidence" value="ECO:0007669"/>
    <property type="project" value="InterPro"/>
</dbReference>
<dbReference type="GO" id="GO:0004571">
    <property type="term" value="F:mannosyl-oligosaccharide 1,2-alpha-mannosidase activity"/>
    <property type="evidence" value="ECO:0007669"/>
    <property type="project" value="UniProtKB-EC"/>
</dbReference>
<dbReference type="InterPro" id="IPR001382">
    <property type="entry name" value="Glyco_hydro_47"/>
</dbReference>
<evidence type="ECO:0000256" key="5">
    <source>
        <dbReference type="ARBA" id="ARBA00022692"/>
    </source>
</evidence>
<sequence>MDKHSMNMEKSRTCLYGSILAAFAACILLVLSYSAFGIRMIPDVREISKNNKFYSYIRNENFMNTRNIPENECCVEKREVIREMMRHAWNGYVKHAWGHNELRPVSGSGHTAKIYGNTMLGATIVDAMDTLLIMNMSSEYEKGREWIANELNLENVNEYVSVFEMTIRFVGGLLSCFALTNDPMFLQKAKHITDKLLPAFGTQTGIPKPTLLLNSDKTDSFETNIAEAGSLHLEFVYLSYATNDTTYKSLVNKVRQEICGCKVKRAKSGLFPNSISFETGTFTTVATTLGAEGDSFYEYLLKAWIQSNGRDGRARELFQRAMTAVERRLVKKSDSGLYYLLEHRNGGEGMSHLACFSGGMFALAAETMFTGKRKERFKFLAVEITKTCRESYVRSETGVGPEIFLFNNDRQAKARYLTESFYILRPEVVESYFYLWRTTREQKYRDWAWDVVIALQKYCRAEYGFSGIRNVYDEKTEKDDVQQSFFLAETLKYLYLIFSDDLLPLDKWVYNTEGHPLPIKGRNTAYKLSRNS</sequence>
<dbReference type="Pfam" id="PF01532">
    <property type="entry name" value="Glyco_hydro_47"/>
    <property type="match status" value="1"/>
</dbReference>
<proteinExistence type="inferred from homology"/>
<evidence type="ECO:0000256" key="19">
    <source>
        <dbReference type="PIRSR" id="PIRSR601382-2"/>
    </source>
</evidence>
<keyword evidence="10" id="KW-1133">Transmembrane helix</keyword>
<keyword evidence="15 21" id="KW-0326">Glycosidase</keyword>
<evidence type="ECO:0000256" key="13">
    <source>
        <dbReference type="ARBA" id="ARBA00023157"/>
    </source>
</evidence>
<evidence type="ECO:0000256" key="17">
    <source>
        <dbReference type="ARBA" id="ARBA00048605"/>
    </source>
</evidence>
<comment type="cofactor">
    <cofactor evidence="1 19">
        <name>Ca(2+)</name>
        <dbReference type="ChEBI" id="CHEBI:29108"/>
    </cofactor>
</comment>
<evidence type="ECO:0000256" key="9">
    <source>
        <dbReference type="ARBA" id="ARBA00022968"/>
    </source>
</evidence>
<comment type="similarity">
    <text evidence="4 21">Belongs to the glycosyl hydrolase 47 family.</text>
</comment>
<evidence type="ECO:0000256" key="11">
    <source>
        <dbReference type="ARBA" id="ARBA00023034"/>
    </source>
</evidence>
<evidence type="ECO:0000313" key="23">
    <source>
        <dbReference type="Proteomes" id="UP000288716"/>
    </source>
</evidence>
<accession>A0A443SD86</accession>
<reference evidence="22 23" key="1">
    <citation type="journal article" date="2018" name="Gigascience">
        <title>Genomes of trombidid mites reveal novel predicted allergens and laterally-transferred genes associated with secondary metabolism.</title>
        <authorList>
            <person name="Dong X."/>
            <person name="Chaisiri K."/>
            <person name="Xia D."/>
            <person name="Armstrong S.D."/>
            <person name="Fang Y."/>
            <person name="Donnelly M.J."/>
            <person name="Kadowaki T."/>
            <person name="McGarry J.W."/>
            <person name="Darby A.C."/>
            <person name="Makepeace B.L."/>
        </authorList>
    </citation>
    <scope>NUCLEOTIDE SEQUENCE [LARGE SCALE GENOMIC DNA]</scope>
    <source>
        <strain evidence="22">UoL-UT</strain>
    </source>
</reference>
<dbReference type="SUPFAM" id="SSF48225">
    <property type="entry name" value="Seven-hairpin glycosidases"/>
    <property type="match status" value="1"/>
</dbReference>
<dbReference type="GO" id="GO:0006491">
    <property type="term" value="P:N-glycan processing"/>
    <property type="evidence" value="ECO:0007669"/>
    <property type="project" value="UniProtKB-ARBA"/>
</dbReference>
<dbReference type="GO" id="GO:0005783">
    <property type="term" value="C:endoplasmic reticulum"/>
    <property type="evidence" value="ECO:0007669"/>
    <property type="project" value="TreeGrafter"/>
</dbReference>
<keyword evidence="13 20" id="KW-1015">Disulfide bond</keyword>
<evidence type="ECO:0000256" key="18">
    <source>
        <dbReference type="PIRSR" id="PIRSR601382-1"/>
    </source>
</evidence>
<comment type="pathway">
    <text evidence="3">Protein modification; protein glycosylation.</text>
</comment>
<dbReference type="Gene3D" id="1.50.10.10">
    <property type="match status" value="1"/>
</dbReference>
<dbReference type="InterPro" id="IPR012341">
    <property type="entry name" value="6hp_glycosidase-like_sf"/>
</dbReference>